<dbReference type="PROSITE" id="PS50164">
    <property type="entry name" value="GIY_YIG"/>
    <property type="match status" value="1"/>
</dbReference>
<dbReference type="InterPro" id="IPR000305">
    <property type="entry name" value="GIY-YIG_endonuc"/>
</dbReference>
<dbReference type="EMBL" id="LR134406">
    <property type="protein sequence ID" value="VEH70716.1"/>
    <property type="molecule type" value="Genomic_DNA"/>
</dbReference>
<dbReference type="Gene3D" id="3.30.420.10">
    <property type="entry name" value="Ribonuclease H-like superfamily/Ribonuclease H"/>
    <property type="match status" value="1"/>
</dbReference>
<dbReference type="InterPro" id="IPR006054">
    <property type="entry name" value="DnaQ"/>
</dbReference>
<keyword evidence="3" id="KW-0548">Nucleotidyltransferase</keyword>
<evidence type="ECO:0000256" key="1">
    <source>
        <dbReference type="ARBA" id="ARBA00022839"/>
    </source>
</evidence>
<dbReference type="GeneID" id="64407474"/>
<dbReference type="InterPro" id="IPR036397">
    <property type="entry name" value="RNaseH_sf"/>
</dbReference>
<dbReference type="Gene3D" id="3.40.1440.10">
    <property type="entry name" value="GIY-YIG endonuclease"/>
    <property type="match status" value="1"/>
</dbReference>
<dbReference type="PANTHER" id="PTHR30562:SF1">
    <property type="entry name" value="UVRABC SYSTEM PROTEIN C"/>
    <property type="match status" value="1"/>
</dbReference>
<dbReference type="GO" id="GO:0003887">
    <property type="term" value="F:DNA-directed DNA polymerase activity"/>
    <property type="evidence" value="ECO:0007669"/>
    <property type="project" value="UniProtKB-EC"/>
</dbReference>
<dbReference type="NCBIfam" id="NF005907">
    <property type="entry name" value="PRK07883.1-5"/>
    <property type="match status" value="1"/>
</dbReference>
<dbReference type="SUPFAM" id="SSF53098">
    <property type="entry name" value="Ribonuclease H-like"/>
    <property type="match status" value="1"/>
</dbReference>
<keyword evidence="1" id="KW-0378">Hydrolase</keyword>
<organism evidence="3 4">
    <name type="scientific">Arachnia propionica</name>
    <dbReference type="NCBI Taxonomy" id="1750"/>
    <lineage>
        <taxon>Bacteria</taxon>
        <taxon>Bacillati</taxon>
        <taxon>Actinomycetota</taxon>
        <taxon>Actinomycetes</taxon>
        <taxon>Propionibacteriales</taxon>
        <taxon>Propionibacteriaceae</taxon>
        <taxon>Arachnia</taxon>
    </lineage>
</organism>
<dbReference type="GO" id="GO:0006260">
    <property type="term" value="P:DNA replication"/>
    <property type="evidence" value="ECO:0007669"/>
    <property type="project" value="InterPro"/>
</dbReference>
<gene>
    <name evidence="3" type="primary">polC</name>
    <name evidence="3" type="ORF">NCTC12967_02022</name>
</gene>
<proteinExistence type="predicted"/>
<keyword evidence="1" id="KW-0540">Nuclease</keyword>
<dbReference type="CDD" id="cd10434">
    <property type="entry name" value="GIY-YIG_UvrC_Cho"/>
    <property type="match status" value="1"/>
</dbReference>
<evidence type="ECO:0000313" key="3">
    <source>
        <dbReference type="EMBL" id="VEH70716.1"/>
    </source>
</evidence>
<dbReference type="NCBIfam" id="TIGR00573">
    <property type="entry name" value="dnaq"/>
    <property type="match status" value="1"/>
</dbReference>
<dbReference type="GO" id="GO:0006289">
    <property type="term" value="P:nucleotide-excision repair"/>
    <property type="evidence" value="ECO:0007669"/>
    <property type="project" value="InterPro"/>
</dbReference>
<dbReference type="RefSeq" id="WP_061788315.1">
    <property type="nucleotide sequence ID" value="NZ_CAURRE010000017.1"/>
</dbReference>
<keyword evidence="1" id="KW-0269">Exonuclease</keyword>
<dbReference type="InterPro" id="IPR035901">
    <property type="entry name" value="GIY-YIG_endonuc_sf"/>
</dbReference>
<dbReference type="GO" id="GO:0003677">
    <property type="term" value="F:DNA binding"/>
    <property type="evidence" value="ECO:0007669"/>
    <property type="project" value="InterPro"/>
</dbReference>
<protein>
    <submittedName>
        <fullName evidence="3">DNA polymerase III polC-type</fullName>
        <ecNumber evidence="3">2.7.7.7</ecNumber>
    </submittedName>
</protein>
<dbReference type="SMART" id="SM00479">
    <property type="entry name" value="EXOIII"/>
    <property type="match status" value="1"/>
</dbReference>
<dbReference type="SUPFAM" id="SSF82771">
    <property type="entry name" value="GIY-YIG endonuclease"/>
    <property type="match status" value="1"/>
</dbReference>
<dbReference type="PANTHER" id="PTHR30562">
    <property type="entry name" value="UVRC/OXIDOREDUCTASE"/>
    <property type="match status" value="1"/>
</dbReference>
<dbReference type="AlphaFoldDB" id="A0A3S4W7R9"/>
<sequence>MTSIHAPGPSQPSFEDLGRHLRVTTFCVVDLETTGAGPDSEITEIGAVKVCGGEPLGEFQTLVRPSVPIPAMIQVLTGITDAMVATAPSPAEVIPEFVQFADGCVLVAHNAPFDVGFLKRACGQLGIRWPNPVVVDTVTLARRVLPKGEVINCKLGTLAAHFRATTRPDHRALSDAHATVEVLHALLERTGRLGIDTVEDLRELLLHVPPERRAKRVWAKQLPEAPGIYWFEREGRDANGSPHTEVLYVGKSRNLRKRVASYFSAAEQRTRIHEMVRVATGVRGIECATDLEAQVRELRMIAARSPRYNQRSRNQHRLWWLKLTSGSFPRLVATRTPSPGDLFWGPFPGLAAARESARAFRDAFGVLERRHHRSSRGSWVIPEPEGYETGVERLRNAWLGDVRELLASASPRLAELVAQEHFEEAGELTDRLLAAHQTSRRFHRVHSLAGCPELVAAAPEHGEWAVHVIRFGKLAGAARARTAQVPETAEATRELSETVKEAPGGLPAGSFEEAERIADWLESPGVRFLDTVGDWAWPAHCALDQERVTELITTGVVGRSR</sequence>
<keyword evidence="3" id="KW-0808">Transferase</keyword>
<name>A0A3S4W7R9_9ACTN</name>
<dbReference type="InterPro" id="IPR013520">
    <property type="entry name" value="Ribonucl_H"/>
</dbReference>
<dbReference type="InterPro" id="IPR047296">
    <property type="entry name" value="GIY-YIG_UvrC_Cho"/>
</dbReference>
<dbReference type="CDD" id="cd06127">
    <property type="entry name" value="DEDDh"/>
    <property type="match status" value="1"/>
</dbReference>
<dbReference type="FunFam" id="3.30.420.10:FF:000045">
    <property type="entry name" value="3'-5' exonuclease DinG"/>
    <property type="match status" value="1"/>
</dbReference>
<reference evidence="3 4" key="1">
    <citation type="submission" date="2018-12" db="EMBL/GenBank/DDBJ databases">
        <authorList>
            <consortium name="Pathogen Informatics"/>
        </authorList>
    </citation>
    <scope>NUCLEOTIDE SEQUENCE [LARGE SCALE GENOMIC DNA]</scope>
    <source>
        <strain evidence="3 4">NCTC12967</strain>
    </source>
</reference>
<keyword evidence="4" id="KW-1185">Reference proteome</keyword>
<dbReference type="EC" id="2.7.7.7" evidence="3"/>
<dbReference type="Pfam" id="PF00929">
    <property type="entry name" value="RNase_T"/>
    <property type="match status" value="1"/>
</dbReference>
<evidence type="ECO:0000259" key="2">
    <source>
        <dbReference type="PROSITE" id="PS50164"/>
    </source>
</evidence>
<dbReference type="Proteomes" id="UP000273044">
    <property type="component" value="Chromosome"/>
</dbReference>
<accession>A0A3S4W7R9</accession>
<dbReference type="GO" id="GO:0004527">
    <property type="term" value="F:exonuclease activity"/>
    <property type="evidence" value="ECO:0007669"/>
    <property type="project" value="UniProtKB-KW"/>
</dbReference>
<evidence type="ECO:0000313" key="4">
    <source>
        <dbReference type="Proteomes" id="UP000273044"/>
    </source>
</evidence>
<dbReference type="InterPro" id="IPR012337">
    <property type="entry name" value="RNaseH-like_sf"/>
</dbReference>
<feature type="domain" description="GIY-YIG" evidence="2">
    <location>
        <begin position="224"/>
        <end position="310"/>
    </location>
</feature>
<dbReference type="GO" id="GO:0009380">
    <property type="term" value="C:excinuclease repair complex"/>
    <property type="evidence" value="ECO:0007669"/>
    <property type="project" value="TreeGrafter"/>
</dbReference>
<dbReference type="NCBIfam" id="NF005905">
    <property type="entry name" value="PRK07883.1-3"/>
    <property type="match status" value="1"/>
</dbReference>
<dbReference type="SMART" id="SM00465">
    <property type="entry name" value="GIYc"/>
    <property type="match status" value="1"/>
</dbReference>
<dbReference type="InterPro" id="IPR050066">
    <property type="entry name" value="UvrABC_protein_C"/>
</dbReference>